<protein>
    <submittedName>
        <fullName evidence="1">Iron ABC transporter permease</fullName>
    </submittedName>
</protein>
<accession>A0ACC6TQG7</accession>
<dbReference type="EMBL" id="JZWS03000012">
    <property type="protein sequence ID" value="MEW9492104.1"/>
    <property type="molecule type" value="Genomic_DNA"/>
</dbReference>
<gene>
    <name evidence="1" type="ORF">TQ35_0007900</name>
</gene>
<name>A0ACC6TQG7_9CREN</name>
<comment type="caution">
    <text evidence="1">The sequence shown here is derived from an EMBL/GenBank/DDBJ whole genome shotgun (WGS) entry which is preliminary data.</text>
</comment>
<evidence type="ECO:0000313" key="1">
    <source>
        <dbReference type="EMBL" id="MEW9492104.1"/>
    </source>
</evidence>
<reference evidence="1" key="1">
    <citation type="submission" date="2024-07" db="EMBL/GenBank/DDBJ databases">
        <title>Metagenome and Metagenome-Assembled Genomes of Archaea from a hot spring from the geothermal field of Los Azufres, Mexico.</title>
        <authorList>
            <person name="Marin-Paredes R."/>
            <person name="Martinez-Romero E."/>
            <person name="Servin-Garciduenas L.E."/>
        </authorList>
    </citation>
    <scope>NUCLEOTIDE SEQUENCE</scope>
    <source>
        <strain evidence="1">AZ1-454</strain>
    </source>
</reference>
<evidence type="ECO:0000313" key="2">
    <source>
        <dbReference type="Proteomes" id="UP000053480"/>
    </source>
</evidence>
<organism evidence="1 2">
    <name type="scientific">Candidatus Aramenus sulfurataquae</name>
    <dbReference type="NCBI Taxonomy" id="1326980"/>
    <lineage>
        <taxon>Archaea</taxon>
        <taxon>Thermoproteota</taxon>
        <taxon>Thermoprotei</taxon>
        <taxon>Sulfolobales</taxon>
        <taxon>Sulfolobaceae</taxon>
        <taxon>Candidatus Aramenus</taxon>
    </lineage>
</organism>
<proteinExistence type="predicted"/>
<dbReference type="Proteomes" id="UP000053480">
    <property type="component" value="Unassembled WGS sequence"/>
</dbReference>
<sequence>MAKAKAFFLSFLFSFLALSFLLATLFGSVYIPLGELFAPQGVYKEILLDIRLPTVVSAALIGASIAVSGAVLQLLLRNPIVDPYITGTASGGAFGAVLAYFLLAFGLPFSWVIYFSPLVAFVFALFSTLVTIAIGRRGGVYGIVVGGVVVSYLFSSLITIMLVLIELRFPQVPPLTFWLLGDVQVVGWEFVVTLALLVSILLSVGIAQARKIDLVSISDEMSYARGVNPSRFRVFWVVMISLVTAFIVSQVGIVGFVGIVVPHIIRKFAGGSATTLVPFSALLGASTLLLSNVVADGALGVKIPITPITAILAFPVIVCALVRGVANQGA</sequence>